<dbReference type="PANTHER" id="PTHR10057:SF0">
    <property type="entry name" value="TRANSLOCATOR PROTEIN"/>
    <property type="match status" value="1"/>
</dbReference>
<keyword evidence="8" id="KW-1185">Reference proteome</keyword>
<keyword evidence="3 6" id="KW-0812">Transmembrane</keyword>
<dbReference type="CDD" id="cd15904">
    <property type="entry name" value="TSPO_MBR"/>
    <property type="match status" value="1"/>
</dbReference>
<evidence type="ECO:0000256" key="6">
    <source>
        <dbReference type="SAM" id="Phobius"/>
    </source>
</evidence>
<sequence>MRNAVALTGFIILCLAAGGIGGWLTSDAVRSWYPTLVKPSWNPPPWIFGPVWTTLYVMMGIAAFLVWRAHSKLGTRALTLFAIQLLLNVAWSWIFFSQRQIGWAAVEVVVLLLAIIATTALFWRVSRPAGALMFPYIAWVSFASFLNFTIWQLNR</sequence>
<evidence type="ECO:0000256" key="4">
    <source>
        <dbReference type="ARBA" id="ARBA00022989"/>
    </source>
</evidence>
<feature type="transmembrane region" description="Helical" evidence="6">
    <location>
        <begin position="78"/>
        <end position="96"/>
    </location>
</feature>
<comment type="subcellular location">
    <subcellularLocation>
        <location evidence="1">Membrane</location>
        <topology evidence="1">Multi-pass membrane protein</topology>
    </subcellularLocation>
</comment>
<dbReference type="Gene3D" id="1.20.1260.100">
    <property type="entry name" value="TspO/MBR protein"/>
    <property type="match status" value="1"/>
</dbReference>
<feature type="transmembrane region" description="Helical" evidence="6">
    <location>
        <begin position="102"/>
        <end position="123"/>
    </location>
</feature>
<organism evidence="7 8">
    <name type="scientific">Humisphaera borealis</name>
    <dbReference type="NCBI Taxonomy" id="2807512"/>
    <lineage>
        <taxon>Bacteria</taxon>
        <taxon>Pseudomonadati</taxon>
        <taxon>Planctomycetota</taxon>
        <taxon>Phycisphaerae</taxon>
        <taxon>Tepidisphaerales</taxon>
        <taxon>Tepidisphaeraceae</taxon>
        <taxon>Humisphaera</taxon>
    </lineage>
</organism>
<evidence type="ECO:0000256" key="2">
    <source>
        <dbReference type="ARBA" id="ARBA00007524"/>
    </source>
</evidence>
<dbReference type="PANTHER" id="PTHR10057">
    <property type="entry name" value="PERIPHERAL-TYPE BENZODIAZEPINE RECEPTOR"/>
    <property type="match status" value="1"/>
</dbReference>
<keyword evidence="4 6" id="KW-1133">Transmembrane helix</keyword>
<gene>
    <name evidence="7" type="ORF">IPV69_05815</name>
</gene>
<reference evidence="7 8" key="1">
    <citation type="submission" date="2020-10" db="EMBL/GenBank/DDBJ databases">
        <title>Wide distribution of Phycisphaera-like planctomycetes from WD2101 soil group in peatlands and genome analysis of the first cultivated representative.</title>
        <authorList>
            <person name="Dedysh S.N."/>
            <person name="Beletsky A.V."/>
            <person name="Ivanova A."/>
            <person name="Kulichevskaya I.S."/>
            <person name="Suzina N.E."/>
            <person name="Philippov D.A."/>
            <person name="Rakitin A.L."/>
            <person name="Mardanov A.V."/>
            <person name="Ravin N.V."/>
        </authorList>
    </citation>
    <scope>NUCLEOTIDE SEQUENCE [LARGE SCALE GENOMIC DNA]</scope>
    <source>
        <strain evidence="7 8">M1803</strain>
    </source>
</reference>
<dbReference type="Pfam" id="PF03073">
    <property type="entry name" value="TspO_MBR"/>
    <property type="match status" value="1"/>
</dbReference>
<evidence type="ECO:0000313" key="7">
    <source>
        <dbReference type="EMBL" id="QOV90876.1"/>
    </source>
</evidence>
<dbReference type="AlphaFoldDB" id="A0A7M2WZG6"/>
<evidence type="ECO:0000313" key="8">
    <source>
        <dbReference type="Proteomes" id="UP000593765"/>
    </source>
</evidence>
<evidence type="ECO:0000256" key="5">
    <source>
        <dbReference type="ARBA" id="ARBA00023136"/>
    </source>
</evidence>
<evidence type="ECO:0000256" key="1">
    <source>
        <dbReference type="ARBA" id="ARBA00004141"/>
    </source>
</evidence>
<evidence type="ECO:0000256" key="3">
    <source>
        <dbReference type="ARBA" id="ARBA00022692"/>
    </source>
</evidence>
<dbReference type="GO" id="GO:0033013">
    <property type="term" value="P:tetrapyrrole metabolic process"/>
    <property type="evidence" value="ECO:0007669"/>
    <property type="project" value="UniProtKB-ARBA"/>
</dbReference>
<feature type="transmembrane region" description="Helical" evidence="6">
    <location>
        <begin position="130"/>
        <end position="151"/>
    </location>
</feature>
<proteinExistence type="inferred from homology"/>
<dbReference type="FunFam" id="1.20.1260.100:FF:000001">
    <property type="entry name" value="translocator protein 2"/>
    <property type="match status" value="1"/>
</dbReference>
<dbReference type="GO" id="GO:0016020">
    <property type="term" value="C:membrane"/>
    <property type="evidence" value="ECO:0007669"/>
    <property type="project" value="UniProtKB-SubCell"/>
</dbReference>
<keyword evidence="5 6" id="KW-0472">Membrane</keyword>
<feature type="transmembrane region" description="Helical" evidence="6">
    <location>
        <begin position="46"/>
        <end position="66"/>
    </location>
</feature>
<dbReference type="InterPro" id="IPR004307">
    <property type="entry name" value="TspO_MBR"/>
</dbReference>
<dbReference type="PIRSF" id="PIRSF005859">
    <property type="entry name" value="PBR"/>
    <property type="match status" value="1"/>
</dbReference>
<dbReference type="Proteomes" id="UP000593765">
    <property type="component" value="Chromosome"/>
</dbReference>
<name>A0A7M2WZG6_9BACT</name>
<protein>
    <submittedName>
        <fullName evidence="7">Tryptophan-rich sensory protein</fullName>
    </submittedName>
</protein>
<dbReference type="RefSeq" id="WP_206293980.1">
    <property type="nucleotide sequence ID" value="NZ_CP063458.1"/>
</dbReference>
<dbReference type="InterPro" id="IPR038330">
    <property type="entry name" value="TspO/MBR-related_sf"/>
</dbReference>
<comment type="similarity">
    <text evidence="2">Belongs to the TspO/BZRP family.</text>
</comment>
<dbReference type="KEGG" id="hbs:IPV69_05815"/>
<accession>A0A7M2WZG6</accession>
<dbReference type="EMBL" id="CP063458">
    <property type="protein sequence ID" value="QOV90876.1"/>
    <property type="molecule type" value="Genomic_DNA"/>
</dbReference>